<dbReference type="PANTHER" id="PTHR43784">
    <property type="entry name" value="GDSL-LIKE LIPASE/ACYLHYDROLASE, PUTATIVE (AFU_ORTHOLOGUE AFUA_2G00820)-RELATED"/>
    <property type="match status" value="1"/>
</dbReference>
<gene>
    <name evidence="3" type="ORF">ATSB10_09930</name>
</gene>
<dbReference type="EMBL" id="CP014841">
    <property type="protein sequence ID" value="AND68447.1"/>
    <property type="molecule type" value="Genomic_DNA"/>
</dbReference>
<feature type="domain" description="SGNH hydrolase-type esterase" evidence="2">
    <location>
        <begin position="200"/>
        <end position="394"/>
    </location>
</feature>
<feature type="signal peptide" evidence="1">
    <location>
        <begin position="1"/>
        <end position="23"/>
    </location>
</feature>
<keyword evidence="3" id="KW-0378">Hydrolase</keyword>
<evidence type="ECO:0000259" key="2">
    <source>
        <dbReference type="Pfam" id="PF13472"/>
    </source>
</evidence>
<dbReference type="SUPFAM" id="SSF52266">
    <property type="entry name" value="SGNH hydrolase"/>
    <property type="match status" value="1"/>
</dbReference>
<dbReference type="InterPro" id="IPR053140">
    <property type="entry name" value="GDSL_Rv0518-like"/>
</dbReference>
<dbReference type="Proteomes" id="UP000077255">
    <property type="component" value="Chromosome"/>
</dbReference>
<dbReference type="InterPro" id="IPR036514">
    <property type="entry name" value="SGNH_hydro_sf"/>
</dbReference>
<dbReference type="CDD" id="cd01830">
    <property type="entry name" value="XynE_like"/>
    <property type="match status" value="1"/>
</dbReference>
<feature type="chain" id="PRO_5007817563" evidence="1">
    <location>
        <begin position="24"/>
        <end position="408"/>
    </location>
</feature>
<reference evidence="3 4" key="1">
    <citation type="submission" date="2016-02" db="EMBL/GenBank/DDBJ databases">
        <title>Complete genome sequencing and analysis of ATSB10, Dyella thiooxydans isolated from rhizosphere soil of sunflower (Helianthus annuus L.).</title>
        <authorList>
            <person name="Lee Y."/>
            <person name="Hwangbo K."/>
            <person name="Chung H."/>
            <person name="Yoo J."/>
            <person name="Kim K.Y."/>
            <person name="Sa T.M."/>
            <person name="Um Y."/>
            <person name="Madhaiyan M."/>
        </authorList>
    </citation>
    <scope>NUCLEOTIDE SEQUENCE [LARGE SCALE GENOMIC DNA]</scope>
    <source>
        <strain evidence="3 4">ATSB10</strain>
    </source>
</reference>
<evidence type="ECO:0000313" key="4">
    <source>
        <dbReference type="Proteomes" id="UP000077255"/>
    </source>
</evidence>
<dbReference type="Gene3D" id="3.40.50.1110">
    <property type="entry name" value="SGNH hydrolase"/>
    <property type="match status" value="1"/>
</dbReference>
<sequence>MQHQLVKWVFAGAIGALASGAMAADGSTQRAWADGWSAPPDTVGPVLDAQTVRQVVRTSIGGSALRVRLSNLFGSVPVTLGPVHVALSAGGADTVPGSDHVLLFDGKPTVTIAKGESVLSDPLKMTVKPLQQLAVSIYAPTDTHYHPATVHSAGMATAYITEQGDATGAVHFPREETSGSRFYLTDVEVAGAAPRHTLVAFGDSITDGVGSKQDANQRWPDYLAARLQADPQLSSIAVADAGIGGNRVLHDGYGPSALARFDRDALDQPGVRWVILLEGINDIGGSGYAWDAKDKIDAQQLIDGMKQLIARAHARHVKIYGATLTPYGGNGWPYHSAAGEKTREQVNAWIRHSGAFDGVVDFDKAVRDPAAPLKILPAYDSGDHLHPSSAGYRVMAAAVDLKLFTGKQ</sequence>
<dbReference type="GO" id="GO:0016788">
    <property type="term" value="F:hydrolase activity, acting on ester bonds"/>
    <property type="evidence" value="ECO:0007669"/>
    <property type="project" value="UniProtKB-ARBA"/>
</dbReference>
<dbReference type="Pfam" id="PF13472">
    <property type="entry name" value="Lipase_GDSL_2"/>
    <property type="match status" value="1"/>
</dbReference>
<organism evidence="3 4">
    <name type="scientific">Dyella thiooxydans</name>
    <dbReference type="NCBI Taxonomy" id="445710"/>
    <lineage>
        <taxon>Bacteria</taxon>
        <taxon>Pseudomonadati</taxon>
        <taxon>Pseudomonadota</taxon>
        <taxon>Gammaproteobacteria</taxon>
        <taxon>Lysobacterales</taxon>
        <taxon>Rhodanobacteraceae</taxon>
        <taxon>Dyella</taxon>
    </lineage>
</organism>
<dbReference type="PANTHER" id="PTHR43784:SF2">
    <property type="entry name" value="GDSL-LIKE LIPASE_ACYLHYDROLASE, PUTATIVE (AFU_ORTHOLOGUE AFUA_2G00820)-RELATED"/>
    <property type="match status" value="1"/>
</dbReference>
<proteinExistence type="predicted"/>
<dbReference type="InterPro" id="IPR013830">
    <property type="entry name" value="SGNH_hydro"/>
</dbReference>
<keyword evidence="4" id="KW-1185">Reference proteome</keyword>
<dbReference type="RefSeq" id="WP_063670943.1">
    <property type="nucleotide sequence ID" value="NZ_CP014841.1"/>
</dbReference>
<protein>
    <submittedName>
        <fullName evidence="3">GDSL-like lipase/acylhydrolase family protein</fullName>
    </submittedName>
</protein>
<evidence type="ECO:0000256" key="1">
    <source>
        <dbReference type="SAM" id="SignalP"/>
    </source>
</evidence>
<dbReference type="KEGG" id="dtx:ATSB10_09930"/>
<dbReference type="AlphaFoldDB" id="A0A160MZM4"/>
<dbReference type="PATRIC" id="fig|445710.3.peg.992"/>
<accession>A0A160MZM4</accession>
<evidence type="ECO:0000313" key="3">
    <source>
        <dbReference type="EMBL" id="AND68447.1"/>
    </source>
</evidence>
<name>A0A160MZM4_9GAMM</name>
<keyword evidence="1" id="KW-0732">Signal</keyword>
<dbReference type="STRING" id="445710.ATSB10_09930"/>